<keyword evidence="2" id="KW-1185">Reference proteome</keyword>
<dbReference type="EMBL" id="AEEL01000017">
    <property type="protein sequence ID" value="EFM27080.1"/>
    <property type="molecule type" value="Genomic_DNA"/>
</dbReference>
<accession>E0PEY3</accession>
<gene>
    <name evidence="1" type="ORF">HMPREF9319_1406</name>
</gene>
<comment type="caution">
    <text evidence="1">The sequence shown here is derived from an EMBL/GenBank/DDBJ whole genome shotgun (WGS) entry which is preliminary data.</text>
</comment>
<name>E0PEY3_STREI</name>
<reference evidence="1 2" key="1">
    <citation type="submission" date="2010-07" db="EMBL/GenBank/DDBJ databases">
        <authorList>
            <person name="Muzny D."/>
            <person name="Qin X."/>
            <person name="Deng J."/>
            <person name="Jiang H."/>
            <person name="Liu Y."/>
            <person name="Qu J."/>
            <person name="Song X.-Z."/>
            <person name="Zhang L."/>
            <person name="Thornton R."/>
            <person name="Coyle M."/>
            <person name="Francisco L."/>
            <person name="Jackson L."/>
            <person name="Javaid M."/>
            <person name="Korchina V."/>
            <person name="Kovar C."/>
            <person name="Mata R."/>
            <person name="Mathew T."/>
            <person name="Ngo R."/>
            <person name="Nguyen L."/>
            <person name="Nguyen N."/>
            <person name="Okwuonu G."/>
            <person name="Ongeri F."/>
            <person name="Pham C."/>
            <person name="Simmons D."/>
            <person name="Wilczek-Boney K."/>
            <person name="Hale W."/>
            <person name="Jakkamsetti A."/>
            <person name="Pham P."/>
            <person name="Ruth R."/>
            <person name="San Lucas F."/>
            <person name="Warren J."/>
            <person name="Zhang J."/>
            <person name="Zhao Z."/>
            <person name="Zhou C."/>
            <person name="Zhu D."/>
            <person name="Lee S."/>
            <person name="Bess C."/>
            <person name="Blankenburg K."/>
            <person name="Forbes L."/>
            <person name="Fu Q."/>
            <person name="Gubbala S."/>
            <person name="Hirani K."/>
            <person name="Jayaseelan J.C."/>
            <person name="Lara F."/>
            <person name="Munidasa M."/>
            <person name="Palculict T."/>
            <person name="Patil S."/>
            <person name="Pu L.-L."/>
            <person name="Saada N."/>
            <person name="Tang L."/>
            <person name="Weissenberger G."/>
            <person name="Zhu Y."/>
            <person name="Hemphill L."/>
            <person name="Shang Y."/>
            <person name="Youmans B."/>
            <person name="Ayvaz T."/>
            <person name="Ross M."/>
            <person name="Santibanez J."/>
            <person name="Aqrawi P."/>
            <person name="Gross S."/>
            <person name="Joshi V."/>
            <person name="Fowler G."/>
            <person name="Nazareth L."/>
            <person name="Reid J."/>
            <person name="Worley K."/>
            <person name="Petrosino J."/>
            <person name="Highlander S."/>
            <person name="Gibbs R."/>
        </authorList>
    </citation>
    <scope>NUCLEOTIDE SEQUENCE [LARGE SCALE GENOMIC DNA]</scope>
    <source>
        <strain evidence="1 2">ATCC 700338</strain>
    </source>
</reference>
<evidence type="ECO:0008006" key="3">
    <source>
        <dbReference type="Google" id="ProtNLM"/>
    </source>
</evidence>
<evidence type="ECO:0000313" key="2">
    <source>
        <dbReference type="Proteomes" id="UP000004290"/>
    </source>
</evidence>
<protein>
    <recommendedName>
        <fullName evidence="3">BioY family protein</fullName>
    </recommendedName>
</protein>
<dbReference type="AlphaFoldDB" id="E0PEY3"/>
<sequence length="43" mass="4698">MNWQATFLAGVVPFIIPEIGKLIATTAISKPLFLSLKNTAYFA</sequence>
<dbReference type="Proteomes" id="UP000004290">
    <property type="component" value="Unassembled WGS sequence"/>
</dbReference>
<dbReference type="HOGENOM" id="CLU_3240163_0_0_9"/>
<proteinExistence type="predicted"/>
<evidence type="ECO:0000313" key="1">
    <source>
        <dbReference type="EMBL" id="EFM27080.1"/>
    </source>
</evidence>
<organism evidence="1 2">
    <name type="scientific">Streptococcus equinus ATCC 700338</name>
    <dbReference type="NCBI Taxonomy" id="864569"/>
    <lineage>
        <taxon>Bacteria</taxon>
        <taxon>Bacillati</taxon>
        <taxon>Bacillota</taxon>
        <taxon>Bacilli</taxon>
        <taxon>Lactobacillales</taxon>
        <taxon>Streptococcaceae</taxon>
        <taxon>Streptococcus</taxon>
    </lineage>
</organism>